<accession>A0AA36N8H5</accession>
<feature type="compositionally biased region" description="Basic and acidic residues" evidence="1">
    <location>
        <begin position="369"/>
        <end position="385"/>
    </location>
</feature>
<dbReference type="InterPro" id="IPR000210">
    <property type="entry name" value="BTB/POZ_dom"/>
</dbReference>
<evidence type="ECO:0000259" key="2">
    <source>
        <dbReference type="PROSITE" id="PS50097"/>
    </source>
</evidence>
<evidence type="ECO:0000313" key="4">
    <source>
        <dbReference type="Proteomes" id="UP001178507"/>
    </source>
</evidence>
<dbReference type="SUPFAM" id="SSF54695">
    <property type="entry name" value="POZ domain"/>
    <property type="match status" value="1"/>
</dbReference>
<dbReference type="EMBL" id="CAUJNA010003472">
    <property type="protein sequence ID" value="CAJ1402905.1"/>
    <property type="molecule type" value="Genomic_DNA"/>
</dbReference>
<dbReference type="Gene3D" id="3.30.710.10">
    <property type="entry name" value="Potassium Channel Kv1.1, Chain A"/>
    <property type="match status" value="1"/>
</dbReference>
<feature type="domain" description="BTB" evidence="2">
    <location>
        <begin position="175"/>
        <end position="242"/>
    </location>
</feature>
<reference evidence="3" key="1">
    <citation type="submission" date="2023-08" db="EMBL/GenBank/DDBJ databases">
        <authorList>
            <person name="Chen Y."/>
            <person name="Shah S."/>
            <person name="Dougan E. K."/>
            <person name="Thang M."/>
            <person name="Chan C."/>
        </authorList>
    </citation>
    <scope>NUCLEOTIDE SEQUENCE</scope>
</reference>
<comment type="caution">
    <text evidence="3">The sequence shown here is derived from an EMBL/GenBank/DDBJ whole genome shotgun (WGS) entry which is preliminary data.</text>
</comment>
<evidence type="ECO:0000256" key="1">
    <source>
        <dbReference type="SAM" id="MobiDB-lite"/>
    </source>
</evidence>
<organism evidence="3 4">
    <name type="scientific">Effrenium voratum</name>
    <dbReference type="NCBI Taxonomy" id="2562239"/>
    <lineage>
        <taxon>Eukaryota</taxon>
        <taxon>Sar</taxon>
        <taxon>Alveolata</taxon>
        <taxon>Dinophyceae</taxon>
        <taxon>Suessiales</taxon>
        <taxon>Symbiodiniaceae</taxon>
        <taxon>Effrenium</taxon>
    </lineage>
</organism>
<gene>
    <name evidence="3" type="ORF">EVOR1521_LOCUS25686</name>
</gene>
<proteinExistence type="predicted"/>
<dbReference type="InterPro" id="IPR011333">
    <property type="entry name" value="SKP1/BTB/POZ_sf"/>
</dbReference>
<dbReference type="SMART" id="SM00225">
    <property type="entry name" value="BTB"/>
    <property type="match status" value="1"/>
</dbReference>
<evidence type="ECO:0000313" key="3">
    <source>
        <dbReference type="EMBL" id="CAJ1402905.1"/>
    </source>
</evidence>
<protein>
    <recommendedName>
        <fullName evidence="2">BTB domain-containing protein</fullName>
    </recommendedName>
</protein>
<feature type="region of interest" description="Disordered" evidence="1">
    <location>
        <begin position="369"/>
        <end position="393"/>
    </location>
</feature>
<dbReference type="AlphaFoldDB" id="A0AA36N8H5"/>
<keyword evidence="4" id="KW-1185">Reference proteome</keyword>
<dbReference type="Proteomes" id="UP001178507">
    <property type="component" value="Unassembled WGS sequence"/>
</dbReference>
<dbReference type="PROSITE" id="PS50097">
    <property type="entry name" value="BTB"/>
    <property type="match status" value="1"/>
</dbReference>
<dbReference type="PANTHER" id="PTHR24413">
    <property type="entry name" value="SPECKLE-TYPE POZ PROTEIN"/>
    <property type="match status" value="1"/>
</dbReference>
<sequence length="393" mass="43439">MSWLVNALSQNECCNLESCAFIVGGEEFTLVYNPKATDVGDIGRQRGSLCIVHQDEGGICFRYRALIKNSSGQFVQWGPEGNECHPAESTCGRAFGPDVYNEGEVPPNGEVGIFGLSHEELLSSEWVVEGALTAKFELEVRPNVELDPMPLKKASIEVPASTLAKDLLSLLEGKGDVTFMVQSERIEAHSQILAARSEVFGRQLSIGMRESISKEIVVEDCEPSTFRALLRFLYSDDLTLMEELAKQAKEGPAAGGKTYTTFLQKLLALSHLYQVNRLRIWCEQKLCDSVTANDAFSVLSQAHLYEAKQLEHACLSFIKDNLGAVASSADYGRGCKALPEVALKVTAFTAGLDERSALNAFEACREKREIKESEKEEKEKEEEKKPAKRKRST</sequence>
<name>A0AA36N8H5_9DINO</name>
<dbReference type="Pfam" id="PF00651">
    <property type="entry name" value="BTB"/>
    <property type="match status" value="1"/>
</dbReference>